<feature type="coiled-coil region" evidence="4">
    <location>
        <begin position="1"/>
        <end position="29"/>
    </location>
</feature>
<evidence type="ECO:0000256" key="2">
    <source>
        <dbReference type="ARBA" id="ARBA00022801"/>
    </source>
</evidence>
<dbReference type="InterPro" id="IPR002241">
    <property type="entry name" value="Glyco_hydro_27"/>
</dbReference>
<feature type="compositionally biased region" description="Polar residues" evidence="5">
    <location>
        <begin position="603"/>
        <end position="615"/>
    </location>
</feature>
<keyword evidence="4" id="KW-0175">Coiled coil</keyword>
<keyword evidence="3" id="KW-0326">Glycosidase</keyword>
<keyword evidence="2" id="KW-0378">Hydrolase</keyword>
<comment type="caution">
    <text evidence="6">The sequence shown here is derived from an EMBL/GenBank/DDBJ whole genome shotgun (WGS) entry which is preliminary data.</text>
</comment>
<name>A0A2R5GEM7_9STRA</name>
<dbReference type="Gene3D" id="3.20.20.70">
    <property type="entry name" value="Aldolase class I"/>
    <property type="match status" value="1"/>
</dbReference>
<dbReference type="InterPro" id="IPR013785">
    <property type="entry name" value="Aldolase_TIM"/>
</dbReference>
<dbReference type="AlphaFoldDB" id="A0A2R5GEM7"/>
<feature type="region of interest" description="Disordered" evidence="5">
    <location>
        <begin position="561"/>
        <end position="631"/>
    </location>
</feature>
<gene>
    <name evidence="6" type="ORF">FCC1311_052472</name>
</gene>
<dbReference type="GO" id="GO:0004553">
    <property type="term" value="F:hydrolase activity, hydrolyzing O-glycosyl compounds"/>
    <property type="evidence" value="ECO:0007669"/>
    <property type="project" value="InterPro"/>
</dbReference>
<evidence type="ECO:0000256" key="1">
    <source>
        <dbReference type="ARBA" id="ARBA00009743"/>
    </source>
</evidence>
<comment type="similarity">
    <text evidence="1">Belongs to the glycosyl hydrolase 27 family.</text>
</comment>
<sequence length="631" mass="71676">MSHDEDEIEDEVEEINEAQDDEYKALREKFESSIDVDLIFDFIVALLLLFFIFLNVDAKSSASGLSWGRGGIDDAGLRRLAGTTFDVERNMVILPGRECTTNDKVSGSDEDSLQDCVEKMVSNPWSKSFTWNPDTKRCVLYELCETDKASSDSNNFIYRRYNAPLRGWSAWNAFYFWPTQDRLLEEVRQMKKTGLVDRGFNIFHVDGVCSYDNIDPTGSYVVRTNMKNGEYTAESNLTDPINCLPMGMQAWSDMLHENGFLVSWYTTGNMKTCAHPTKIRQDNVYEQLVENDMQKYSEWNIDVLKIDNCGGKAKGYNEKKVMQLWAGLRDKYMPNLLIENCRYGCRNLNESWCNQVAEYTRSGGDSRPWAGSVWEQASKTSQANVRSGPTRGWGYGDALQICNYDFKNWNPHPEERIKGQWHKGLDYQQIGAWFILSSPMFVSTQVGNCTKDVIDLLLDEDLNNIHQYWSGDSGRIIQTQKDKNKHIIRTLRKVIDVNGERWENFLVADVTDDLVKNVQAFDTQSLIDKHCTSGFHRTKTYWNIGAGDKFRSTMFSCITEGITNTPTTGPTRSPTNAVTGRPTKEPTTPKPTKEPTAPQPTKGTNGALTDQSSHQVPDDASGRLPYTESDA</sequence>
<dbReference type="OrthoDB" id="5795902at2759"/>
<evidence type="ECO:0000313" key="7">
    <source>
        <dbReference type="Proteomes" id="UP000241890"/>
    </source>
</evidence>
<dbReference type="SUPFAM" id="SSF51445">
    <property type="entry name" value="(Trans)glycosidases"/>
    <property type="match status" value="1"/>
</dbReference>
<dbReference type="GO" id="GO:0005975">
    <property type="term" value="P:carbohydrate metabolic process"/>
    <property type="evidence" value="ECO:0007669"/>
    <property type="project" value="InterPro"/>
</dbReference>
<evidence type="ECO:0000256" key="3">
    <source>
        <dbReference type="ARBA" id="ARBA00023295"/>
    </source>
</evidence>
<feature type="compositionally biased region" description="Polar residues" evidence="5">
    <location>
        <begin position="561"/>
        <end position="578"/>
    </location>
</feature>
<dbReference type="InParanoid" id="A0A2R5GEM7"/>
<evidence type="ECO:0000313" key="6">
    <source>
        <dbReference type="EMBL" id="GBG29025.1"/>
    </source>
</evidence>
<protein>
    <submittedName>
        <fullName evidence="6">Alpha-galactosidase</fullName>
    </submittedName>
</protein>
<dbReference type="PANTHER" id="PTHR11452:SF33">
    <property type="entry name" value="ALPHA-GALACTOSIDASE 2"/>
    <property type="match status" value="1"/>
</dbReference>
<dbReference type="EMBL" id="BEYU01000052">
    <property type="protein sequence ID" value="GBG29025.1"/>
    <property type="molecule type" value="Genomic_DNA"/>
</dbReference>
<evidence type="ECO:0000256" key="5">
    <source>
        <dbReference type="SAM" id="MobiDB-lite"/>
    </source>
</evidence>
<evidence type="ECO:0000256" key="4">
    <source>
        <dbReference type="SAM" id="Coils"/>
    </source>
</evidence>
<dbReference type="Proteomes" id="UP000241890">
    <property type="component" value="Unassembled WGS sequence"/>
</dbReference>
<dbReference type="InterPro" id="IPR017853">
    <property type="entry name" value="GH"/>
</dbReference>
<dbReference type="Pfam" id="PF16499">
    <property type="entry name" value="Melibiase_2"/>
    <property type="match status" value="1"/>
</dbReference>
<dbReference type="PANTHER" id="PTHR11452">
    <property type="entry name" value="ALPHA-GALACTOSIDASE/ALPHA-N-ACETYLGALACTOSAMINIDASE"/>
    <property type="match status" value="1"/>
</dbReference>
<organism evidence="6 7">
    <name type="scientific">Hondaea fermentalgiana</name>
    <dbReference type="NCBI Taxonomy" id="2315210"/>
    <lineage>
        <taxon>Eukaryota</taxon>
        <taxon>Sar</taxon>
        <taxon>Stramenopiles</taxon>
        <taxon>Bigyra</taxon>
        <taxon>Labyrinthulomycetes</taxon>
        <taxon>Thraustochytrida</taxon>
        <taxon>Thraustochytriidae</taxon>
        <taxon>Hondaea</taxon>
    </lineage>
</organism>
<keyword evidence="7" id="KW-1185">Reference proteome</keyword>
<proteinExistence type="inferred from homology"/>
<reference evidence="6 7" key="1">
    <citation type="submission" date="2017-12" db="EMBL/GenBank/DDBJ databases">
        <title>Sequencing, de novo assembly and annotation of complete genome of a new Thraustochytrid species, strain FCC1311.</title>
        <authorList>
            <person name="Sedici K."/>
            <person name="Godart F."/>
            <person name="Aiese Cigliano R."/>
            <person name="Sanseverino W."/>
            <person name="Barakat M."/>
            <person name="Ortet P."/>
            <person name="Marechal E."/>
            <person name="Cagnac O."/>
            <person name="Amato A."/>
        </authorList>
    </citation>
    <scope>NUCLEOTIDE SEQUENCE [LARGE SCALE GENOMIC DNA]</scope>
</reference>
<accession>A0A2R5GEM7</accession>